<dbReference type="PANTHER" id="PTHR43133:SF8">
    <property type="entry name" value="RNA POLYMERASE SIGMA FACTOR HI_1459-RELATED"/>
    <property type="match status" value="1"/>
</dbReference>
<dbReference type="InterPro" id="IPR013325">
    <property type="entry name" value="RNA_pol_sigma_r2"/>
</dbReference>
<dbReference type="EMBL" id="AM746676">
    <property type="protein sequence ID" value="CAN99449.1"/>
    <property type="molecule type" value="Genomic_DNA"/>
</dbReference>
<keyword evidence="5" id="KW-0804">Transcription</keyword>
<keyword evidence="3" id="KW-0731">Sigma factor</keyword>
<organism evidence="7 8">
    <name type="scientific">Sorangium cellulosum (strain So ce56)</name>
    <name type="common">Polyangium cellulosum (strain So ce56)</name>
    <dbReference type="NCBI Taxonomy" id="448385"/>
    <lineage>
        <taxon>Bacteria</taxon>
        <taxon>Pseudomonadati</taxon>
        <taxon>Myxococcota</taxon>
        <taxon>Polyangia</taxon>
        <taxon>Polyangiales</taxon>
        <taxon>Polyangiaceae</taxon>
        <taxon>Sorangium</taxon>
    </lineage>
</organism>
<dbReference type="PANTHER" id="PTHR43133">
    <property type="entry name" value="RNA POLYMERASE ECF-TYPE SIGMA FACTO"/>
    <property type="match status" value="1"/>
</dbReference>
<evidence type="ECO:0000256" key="3">
    <source>
        <dbReference type="ARBA" id="ARBA00023082"/>
    </source>
</evidence>
<dbReference type="RefSeq" id="WP_012241884.1">
    <property type="nucleotide sequence ID" value="NC_010162.1"/>
</dbReference>
<dbReference type="InterPro" id="IPR007627">
    <property type="entry name" value="RNA_pol_sigma70_r2"/>
</dbReference>
<dbReference type="GO" id="GO:0003677">
    <property type="term" value="F:DNA binding"/>
    <property type="evidence" value="ECO:0007669"/>
    <property type="project" value="UniProtKB-KW"/>
</dbReference>
<keyword evidence="2" id="KW-0805">Transcription regulation</keyword>
<keyword evidence="4" id="KW-0238">DNA-binding</keyword>
<dbReference type="Gene3D" id="1.10.1740.10">
    <property type="match status" value="1"/>
</dbReference>
<dbReference type="Pfam" id="PF04542">
    <property type="entry name" value="Sigma70_r2"/>
    <property type="match status" value="1"/>
</dbReference>
<evidence type="ECO:0000259" key="6">
    <source>
        <dbReference type="Pfam" id="PF04542"/>
    </source>
</evidence>
<evidence type="ECO:0000313" key="7">
    <source>
        <dbReference type="EMBL" id="CAN99449.1"/>
    </source>
</evidence>
<dbReference type="InterPro" id="IPR013324">
    <property type="entry name" value="RNA_pol_sigma_r3/r4-like"/>
</dbReference>
<evidence type="ECO:0000313" key="8">
    <source>
        <dbReference type="Proteomes" id="UP000002139"/>
    </source>
</evidence>
<dbReference type="NCBIfam" id="TIGR02937">
    <property type="entry name" value="sigma70-ECF"/>
    <property type="match status" value="1"/>
</dbReference>
<sequence>MGERGQASHSNNDERAAAHARLFCPMLMRTVLRWLAWLGVPLCHRGDVAGQIWLIAWQSWPSFDPKRGRPERWLNSIAVHVASHYHRCAQRRKEELVDRIDVLDPAPDAAAVMESDEIRAGTIDAVNELDPDLRFVLVAHDLDGIPMAQVADDAGLPLSTLYRRRTKAIGALRDIIALRGTMADGSPPDDDRFHLG</sequence>
<gene>
    <name evidence="7" type="ordered locus">sce9276</name>
</gene>
<proteinExistence type="inferred from homology"/>
<keyword evidence="8" id="KW-1185">Reference proteome</keyword>
<dbReference type="SUPFAM" id="SSF88659">
    <property type="entry name" value="Sigma3 and sigma4 domains of RNA polymerase sigma factors"/>
    <property type="match status" value="1"/>
</dbReference>
<dbReference type="BioCyc" id="SCEL448385:SCE_RS47435-MONOMER"/>
<dbReference type="OrthoDB" id="5505567at2"/>
<evidence type="ECO:0000256" key="2">
    <source>
        <dbReference type="ARBA" id="ARBA00023015"/>
    </source>
</evidence>
<accession>A9GE66</accession>
<dbReference type="GO" id="GO:0006352">
    <property type="term" value="P:DNA-templated transcription initiation"/>
    <property type="evidence" value="ECO:0007669"/>
    <property type="project" value="InterPro"/>
</dbReference>
<reference evidence="7 8" key="1">
    <citation type="journal article" date="2007" name="Nat. Biotechnol.">
        <title>Complete genome sequence of the myxobacterium Sorangium cellulosum.</title>
        <authorList>
            <person name="Schneiker S."/>
            <person name="Perlova O."/>
            <person name="Kaiser O."/>
            <person name="Gerth K."/>
            <person name="Alici A."/>
            <person name="Altmeyer M.O."/>
            <person name="Bartels D."/>
            <person name="Bekel T."/>
            <person name="Beyer S."/>
            <person name="Bode E."/>
            <person name="Bode H.B."/>
            <person name="Bolten C.J."/>
            <person name="Choudhuri J.V."/>
            <person name="Doss S."/>
            <person name="Elnakady Y.A."/>
            <person name="Frank B."/>
            <person name="Gaigalat L."/>
            <person name="Goesmann A."/>
            <person name="Groeger C."/>
            <person name="Gross F."/>
            <person name="Jelsbak L."/>
            <person name="Jelsbak L."/>
            <person name="Kalinowski J."/>
            <person name="Kegler C."/>
            <person name="Knauber T."/>
            <person name="Konietzny S."/>
            <person name="Kopp M."/>
            <person name="Krause L."/>
            <person name="Krug D."/>
            <person name="Linke B."/>
            <person name="Mahmud T."/>
            <person name="Martinez-Arias R."/>
            <person name="McHardy A.C."/>
            <person name="Merai M."/>
            <person name="Meyer F."/>
            <person name="Mormann S."/>
            <person name="Munoz-Dorado J."/>
            <person name="Perez J."/>
            <person name="Pradella S."/>
            <person name="Rachid S."/>
            <person name="Raddatz G."/>
            <person name="Rosenau F."/>
            <person name="Rueckert C."/>
            <person name="Sasse F."/>
            <person name="Scharfe M."/>
            <person name="Schuster S.C."/>
            <person name="Suen G."/>
            <person name="Treuner-Lange A."/>
            <person name="Velicer G.J."/>
            <person name="Vorholter F.-J."/>
            <person name="Weissman K.J."/>
            <person name="Welch R.D."/>
            <person name="Wenzel S.C."/>
            <person name="Whitworth D.E."/>
            <person name="Wilhelm S."/>
            <person name="Wittmann C."/>
            <person name="Bloecker H."/>
            <person name="Puehler A."/>
            <person name="Mueller R."/>
        </authorList>
    </citation>
    <scope>NUCLEOTIDE SEQUENCE [LARGE SCALE GENOMIC DNA]</scope>
    <source>
        <strain evidence="8">So ce56</strain>
    </source>
</reference>
<feature type="domain" description="RNA polymerase sigma-70 region 2" evidence="6">
    <location>
        <begin position="46"/>
        <end position="92"/>
    </location>
</feature>
<name>A9GE66_SORC5</name>
<dbReference type="Proteomes" id="UP000002139">
    <property type="component" value="Chromosome"/>
</dbReference>
<dbReference type="InterPro" id="IPR014284">
    <property type="entry name" value="RNA_pol_sigma-70_dom"/>
</dbReference>
<dbReference type="SUPFAM" id="SSF88946">
    <property type="entry name" value="Sigma2 domain of RNA polymerase sigma factors"/>
    <property type="match status" value="1"/>
</dbReference>
<evidence type="ECO:0000256" key="4">
    <source>
        <dbReference type="ARBA" id="ARBA00023125"/>
    </source>
</evidence>
<dbReference type="AlphaFoldDB" id="A9GE66"/>
<evidence type="ECO:0000256" key="5">
    <source>
        <dbReference type="ARBA" id="ARBA00023163"/>
    </source>
</evidence>
<keyword evidence="7" id="KW-0240">DNA-directed RNA polymerase</keyword>
<dbReference type="KEGG" id="scl:sce9276"/>
<evidence type="ECO:0000256" key="1">
    <source>
        <dbReference type="ARBA" id="ARBA00010641"/>
    </source>
</evidence>
<dbReference type="eggNOG" id="COG1595">
    <property type="taxonomic scope" value="Bacteria"/>
</dbReference>
<dbReference type="Gene3D" id="1.10.10.10">
    <property type="entry name" value="Winged helix-like DNA-binding domain superfamily/Winged helix DNA-binding domain"/>
    <property type="match status" value="1"/>
</dbReference>
<comment type="similarity">
    <text evidence="1">Belongs to the sigma-70 factor family. ECF subfamily.</text>
</comment>
<dbReference type="InterPro" id="IPR036388">
    <property type="entry name" value="WH-like_DNA-bd_sf"/>
</dbReference>
<dbReference type="STRING" id="448385.sce9276"/>
<dbReference type="InterPro" id="IPR039425">
    <property type="entry name" value="RNA_pol_sigma-70-like"/>
</dbReference>
<dbReference type="GO" id="GO:0016987">
    <property type="term" value="F:sigma factor activity"/>
    <property type="evidence" value="ECO:0007669"/>
    <property type="project" value="UniProtKB-KW"/>
</dbReference>
<protein>
    <submittedName>
        <fullName evidence="7">DNA-directed RNA polymerase specialized sigma subunit, sigma24 homolog</fullName>
    </submittedName>
</protein>
<dbReference type="HOGENOM" id="CLU_120022_0_0_7"/>
<dbReference type="GO" id="GO:0000428">
    <property type="term" value="C:DNA-directed RNA polymerase complex"/>
    <property type="evidence" value="ECO:0007669"/>
    <property type="project" value="UniProtKB-KW"/>
</dbReference>